<dbReference type="InterPro" id="IPR053737">
    <property type="entry name" value="Type_II_TA_Toxin"/>
</dbReference>
<dbReference type="InterPro" id="IPR003812">
    <property type="entry name" value="Fido"/>
</dbReference>
<feature type="domain" description="Fido" evidence="1">
    <location>
        <begin position="1"/>
        <end position="55"/>
    </location>
</feature>
<dbReference type="PROSITE" id="PS51459">
    <property type="entry name" value="FIDO"/>
    <property type="match status" value="1"/>
</dbReference>
<evidence type="ECO:0000313" key="3">
    <source>
        <dbReference type="Proteomes" id="UP001440612"/>
    </source>
</evidence>
<dbReference type="EMBL" id="CP150951">
    <property type="protein sequence ID" value="XFO63106.1"/>
    <property type="molecule type" value="Genomic_DNA"/>
</dbReference>
<dbReference type="Gene3D" id="1.20.120.1870">
    <property type="entry name" value="Fic/DOC protein, Fido domain"/>
    <property type="match status" value="1"/>
</dbReference>
<sequence length="55" mass="6245">MTSLHLIESGLSRPYSGYHRFIYSKAAALLHSMINNHGFTDGNKRTAWLLVEILI</sequence>
<evidence type="ECO:0000313" key="2">
    <source>
        <dbReference type="EMBL" id="XFO63106.1"/>
    </source>
</evidence>
<dbReference type="InterPro" id="IPR036597">
    <property type="entry name" value="Fido-like_dom_sf"/>
</dbReference>
<organism evidence="2 3">
    <name type="scientific">Yoonia phaeophyticola</name>
    <dbReference type="NCBI Taxonomy" id="3137369"/>
    <lineage>
        <taxon>Bacteria</taxon>
        <taxon>Pseudomonadati</taxon>
        <taxon>Pseudomonadota</taxon>
        <taxon>Alphaproteobacteria</taxon>
        <taxon>Rhodobacterales</taxon>
        <taxon>Paracoccaceae</taxon>
        <taxon>Yoonia</taxon>
    </lineage>
</organism>
<dbReference type="Proteomes" id="UP001440612">
    <property type="component" value="Chromosome"/>
</dbReference>
<dbReference type="RefSeq" id="WP_373636899.1">
    <property type="nucleotide sequence ID" value="NZ_CP150951.2"/>
</dbReference>
<accession>A0ABZ3IES9</accession>
<keyword evidence="3" id="KW-1185">Reference proteome</keyword>
<proteinExistence type="predicted"/>
<protein>
    <submittedName>
        <fullName evidence="2">Fic family protein</fullName>
    </submittedName>
</protein>
<reference evidence="3" key="1">
    <citation type="submission" date="2024-04" db="EMBL/GenBank/DDBJ databases">
        <title>Phylogenomic analyses of a clade within the roseobacter group suggest taxonomic reassignments of species of the genera Aestuariivita, Citreicella, Loktanella, Nautella, Pelagibaca, Ruegeria, Thalassobius, Thiobacimonas and Tropicibacter, and the proposal o.</title>
        <authorList>
            <person name="Jeon C.O."/>
        </authorList>
    </citation>
    <scope>NUCLEOTIDE SEQUENCE [LARGE SCALE GENOMIC DNA]</scope>
    <source>
        <strain evidence="3">BS5-3</strain>
    </source>
</reference>
<dbReference type="SUPFAM" id="SSF140931">
    <property type="entry name" value="Fic-like"/>
    <property type="match status" value="1"/>
</dbReference>
<name>A0ABZ3IES9_9RHOB</name>
<dbReference type="Pfam" id="PF02661">
    <property type="entry name" value="Fic"/>
    <property type="match status" value="1"/>
</dbReference>
<gene>
    <name evidence="2" type="ORF">AABB29_20530</name>
</gene>
<evidence type="ECO:0000259" key="1">
    <source>
        <dbReference type="PROSITE" id="PS51459"/>
    </source>
</evidence>